<keyword evidence="2" id="KW-1185">Reference proteome</keyword>
<gene>
    <name evidence="1" type="ORF">DUNSADRAFT_14800</name>
</gene>
<comment type="caution">
    <text evidence="1">The sequence shown here is derived from an EMBL/GenBank/DDBJ whole genome shotgun (WGS) entry which is preliminary data.</text>
</comment>
<evidence type="ECO:0000313" key="1">
    <source>
        <dbReference type="EMBL" id="KAF5830278.1"/>
    </source>
</evidence>
<accession>A0ABQ7G6R1</accession>
<organism evidence="1 2">
    <name type="scientific">Dunaliella salina</name>
    <name type="common">Green alga</name>
    <name type="synonym">Protococcus salinus</name>
    <dbReference type="NCBI Taxonomy" id="3046"/>
    <lineage>
        <taxon>Eukaryota</taxon>
        <taxon>Viridiplantae</taxon>
        <taxon>Chlorophyta</taxon>
        <taxon>core chlorophytes</taxon>
        <taxon>Chlorophyceae</taxon>
        <taxon>CS clade</taxon>
        <taxon>Chlamydomonadales</taxon>
        <taxon>Dunaliellaceae</taxon>
        <taxon>Dunaliella</taxon>
    </lineage>
</organism>
<protein>
    <submittedName>
        <fullName evidence="1">Uncharacterized protein</fullName>
    </submittedName>
</protein>
<proteinExistence type="predicted"/>
<dbReference type="Proteomes" id="UP000815325">
    <property type="component" value="Unassembled WGS sequence"/>
</dbReference>
<dbReference type="EMBL" id="MU070061">
    <property type="protein sequence ID" value="KAF5830278.1"/>
    <property type="molecule type" value="Genomic_DNA"/>
</dbReference>
<sequence length="102" mass="11288">MDLAVDSMAKMCIWGVDHKTHCPGWSAGLHLVALAVRKIAFCKPLKSPQLQMMVVTPHDLRDYLTKDEVSVLEDAFAAEKAPLDPMMVPPEQQVKQPLCSST</sequence>
<name>A0ABQ7G6R1_DUNSA</name>
<reference evidence="1" key="1">
    <citation type="submission" date="2017-08" db="EMBL/GenBank/DDBJ databases">
        <authorList>
            <person name="Polle J.E."/>
            <person name="Barry K."/>
            <person name="Cushman J."/>
            <person name="Schmutz J."/>
            <person name="Tran D."/>
            <person name="Hathwaick L.T."/>
            <person name="Yim W.C."/>
            <person name="Jenkins J."/>
            <person name="Mckie-Krisberg Z.M."/>
            <person name="Prochnik S."/>
            <person name="Lindquist E."/>
            <person name="Dockter R.B."/>
            <person name="Adam C."/>
            <person name="Molina H."/>
            <person name="Bunkerborg J."/>
            <person name="Jin E."/>
            <person name="Buchheim M."/>
            <person name="Magnuson J."/>
        </authorList>
    </citation>
    <scope>NUCLEOTIDE SEQUENCE</scope>
    <source>
        <strain evidence="1">CCAP 19/18</strain>
    </source>
</reference>
<evidence type="ECO:0000313" key="2">
    <source>
        <dbReference type="Proteomes" id="UP000815325"/>
    </source>
</evidence>